<feature type="transmembrane region" description="Helical" evidence="10">
    <location>
        <begin position="223"/>
        <end position="244"/>
    </location>
</feature>
<dbReference type="STRING" id="45351.A7SC55"/>
<dbReference type="InParanoid" id="A7SC55"/>
<comment type="similarity">
    <text evidence="8">Belongs to the G-protein coupled receptor 1 family.</text>
</comment>
<gene>
    <name evidence="12" type="ORF">NEMVEDRAFT_v1g210002</name>
</gene>
<evidence type="ECO:0000256" key="7">
    <source>
        <dbReference type="ARBA" id="ARBA00023224"/>
    </source>
</evidence>
<dbReference type="InterPro" id="IPR000276">
    <property type="entry name" value="GPCR_Rhodpsn"/>
</dbReference>
<dbReference type="GO" id="GO:0005886">
    <property type="term" value="C:plasma membrane"/>
    <property type="evidence" value="ECO:0000318"/>
    <property type="project" value="GO_Central"/>
</dbReference>
<feature type="region of interest" description="Disordered" evidence="9">
    <location>
        <begin position="314"/>
        <end position="347"/>
    </location>
</feature>
<keyword evidence="2 8" id="KW-0812">Transmembrane</keyword>
<dbReference type="Gene3D" id="1.20.1070.10">
    <property type="entry name" value="Rhodopsin 7-helix transmembrane proteins"/>
    <property type="match status" value="1"/>
</dbReference>
<evidence type="ECO:0000256" key="9">
    <source>
        <dbReference type="SAM" id="MobiDB-lite"/>
    </source>
</evidence>
<dbReference type="PROSITE" id="PS50262">
    <property type="entry name" value="G_PROTEIN_RECEP_F1_2"/>
    <property type="match status" value="1"/>
</dbReference>
<feature type="compositionally biased region" description="Basic and acidic residues" evidence="9">
    <location>
        <begin position="373"/>
        <end position="389"/>
    </location>
</feature>
<evidence type="ECO:0000313" key="13">
    <source>
        <dbReference type="Proteomes" id="UP000001593"/>
    </source>
</evidence>
<evidence type="ECO:0000259" key="11">
    <source>
        <dbReference type="PROSITE" id="PS50262"/>
    </source>
</evidence>
<dbReference type="Pfam" id="PF00001">
    <property type="entry name" value="7tm_1"/>
    <property type="match status" value="1"/>
</dbReference>
<feature type="domain" description="G-protein coupled receptors family 1 profile" evidence="11">
    <location>
        <begin position="23"/>
        <end position="281"/>
    </location>
</feature>
<feature type="compositionally biased region" description="Basic and acidic residues" evidence="9">
    <location>
        <begin position="333"/>
        <end position="346"/>
    </location>
</feature>
<dbReference type="InterPro" id="IPR017452">
    <property type="entry name" value="GPCR_Rhodpsn_7TM"/>
</dbReference>
<comment type="subcellular location">
    <subcellularLocation>
        <location evidence="1">Membrane</location>
        <topology evidence="1">Multi-pass membrane protein</topology>
    </subcellularLocation>
</comment>
<dbReference type="HOGENOM" id="CLU_698897_0_0_1"/>
<keyword evidence="7 8" id="KW-0807">Transducer</keyword>
<evidence type="ECO:0000256" key="1">
    <source>
        <dbReference type="ARBA" id="ARBA00004141"/>
    </source>
</evidence>
<evidence type="ECO:0000256" key="10">
    <source>
        <dbReference type="SAM" id="Phobius"/>
    </source>
</evidence>
<evidence type="ECO:0000256" key="3">
    <source>
        <dbReference type="ARBA" id="ARBA00022989"/>
    </source>
</evidence>
<name>A7SC55_NEMVE</name>
<dbReference type="PANTHER" id="PTHR24243">
    <property type="entry name" value="G-PROTEIN COUPLED RECEPTOR"/>
    <property type="match status" value="1"/>
</dbReference>
<keyword evidence="6 8" id="KW-0675">Receptor</keyword>
<evidence type="ECO:0000256" key="2">
    <source>
        <dbReference type="ARBA" id="ARBA00022692"/>
    </source>
</evidence>
<dbReference type="PRINTS" id="PR00237">
    <property type="entry name" value="GPCRRHODOPSN"/>
</dbReference>
<evidence type="ECO:0000256" key="4">
    <source>
        <dbReference type="ARBA" id="ARBA00023040"/>
    </source>
</evidence>
<feature type="region of interest" description="Disordered" evidence="9">
    <location>
        <begin position="368"/>
        <end position="395"/>
    </location>
</feature>
<dbReference type="PROSITE" id="PS00237">
    <property type="entry name" value="G_PROTEIN_RECEP_F1_1"/>
    <property type="match status" value="1"/>
</dbReference>
<protein>
    <recommendedName>
        <fullName evidence="11">G-protein coupled receptors family 1 profile domain-containing protein</fullName>
    </recommendedName>
</protein>
<dbReference type="EMBL" id="DS469621">
    <property type="protein sequence ID" value="EDO38682.1"/>
    <property type="molecule type" value="Genomic_DNA"/>
</dbReference>
<evidence type="ECO:0000256" key="6">
    <source>
        <dbReference type="ARBA" id="ARBA00023170"/>
    </source>
</evidence>
<dbReference type="FunFam" id="1.20.1070.10:FF:001309">
    <property type="entry name" value="Predicted protein"/>
    <property type="match status" value="1"/>
</dbReference>
<keyword evidence="4 8" id="KW-0297">G-protein coupled receptor</keyword>
<evidence type="ECO:0000256" key="5">
    <source>
        <dbReference type="ARBA" id="ARBA00023136"/>
    </source>
</evidence>
<reference evidence="12 13" key="1">
    <citation type="journal article" date="2007" name="Science">
        <title>Sea anemone genome reveals ancestral eumetazoan gene repertoire and genomic organization.</title>
        <authorList>
            <person name="Putnam N.H."/>
            <person name="Srivastava M."/>
            <person name="Hellsten U."/>
            <person name="Dirks B."/>
            <person name="Chapman J."/>
            <person name="Salamov A."/>
            <person name="Terry A."/>
            <person name="Shapiro H."/>
            <person name="Lindquist E."/>
            <person name="Kapitonov V.V."/>
            <person name="Jurka J."/>
            <person name="Genikhovich G."/>
            <person name="Grigoriev I.V."/>
            <person name="Lucas S.M."/>
            <person name="Steele R.E."/>
            <person name="Finnerty J.R."/>
            <person name="Technau U."/>
            <person name="Martindale M.Q."/>
            <person name="Rokhsar D.S."/>
        </authorList>
    </citation>
    <scope>NUCLEOTIDE SEQUENCE [LARGE SCALE GENOMIC DNA]</scope>
    <source>
        <strain evidence="13">CH2 X CH6</strain>
    </source>
</reference>
<proteinExistence type="inferred from homology"/>
<dbReference type="PANTHER" id="PTHR24243:SF208">
    <property type="entry name" value="PYROKININ-1 RECEPTOR"/>
    <property type="match status" value="1"/>
</dbReference>
<feature type="transmembrane region" description="Helical" evidence="10">
    <location>
        <begin position="84"/>
        <end position="104"/>
    </location>
</feature>
<dbReference type="eggNOG" id="KOG4219">
    <property type="taxonomic scope" value="Eukaryota"/>
</dbReference>
<dbReference type="PhylomeDB" id="A7SC55"/>
<dbReference type="GO" id="GO:0007186">
    <property type="term" value="P:G protein-coupled receptor signaling pathway"/>
    <property type="evidence" value="ECO:0000318"/>
    <property type="project" value="GO_Central"/>
</dbReference>
<feature type="transmembrane region" description="Helical" evidence="10">
    <location>
        <begin position="264"/>
        <end position="284"/>
    </location>
</feature>
<dbReference type="SUPFAM" id="SSF81321">
    <property type="entry name" value="Family A G protein-coupled receptor-like"/>
    <property type="match status" value="1"/>
</dbReference>
<accession>A7SC55</accession>
<dbReference type="CDD" id="cd00637">
    <property type="entry name" value="7tm_classA_rhodopsin-like"/>
    <property type="match status" value="1"/>
</dbReference>
<feature type="transmembrane region" description="Helical" evidence="10">
    <location>
        <begin position="44"/>
        <end position="64"/>
    </location>
</feature>
<feature type="transmembrane region" description="Helical" evidence="10">
    <location>
        <begin position="170"/>
        <end position="194"/>
    </location>
</feature>
<evidence type="ECO:0000256" key="8">
    <source>
        <dbReference type="RuleBase" id="RU000688"/>
    </source>
</evidence>
<dbReference type="AlphaFoldDB" id="A7SC55"/>
<feature type="transmembrane region" description="Helical" evidence="10">
    <location>
        <begin position="12"/>
        <end position="32"/>
    </location>
</feature>
<feature type="transmembrane region" description="Helical" evidence="10">
    <location>
        <begin position="125"/>
        <end position="150"/>
    </location>
</feature>
<organism evidence="12 13">
    <name type="scientific">Nematostella vectensis</name>
    <name type="common">Starlet sea anemone</name>
    <dbReference type="NCBI Taxonomy" id="45351"/>
    <lineage>
        <taxon>Eukaryota</taxon>
        <taxon>Metazoa</taxon>
        <taxon>Cnidaria</taxon>
        <taxon>Anthozoa</taxon>
        <taxon>Hexacorallia</taxon>
        <taxon>Actiniaria</taxon>
        <taxon>Edwardsiidae</taxon>
        <taxon>Nematostella</taxon>
    </lineage>
</organism>
<dbReference type="OMA" id="PICIETW"/>
<evidence type="ECO:0000313" key="12">
    <source>
        <dbReference type="EMBL" id="EDO38682.1"/>
    </source>
</evidence>
<dbReference type="Proteomes" id="UP000001593">
    <property type="component" value="Unassembled WGS sequence"/>
</dbReference>
<sequence length="395" mass="44937">MVNALSVVRDSWMSTMMALSAIGNLLLVSVIVTKKRFHNVTNIYNLNLSASDLLKVLVYVPVYLVYASKMTWPLGGQVGCRVMYLLFFTAYGASVLTLGALSFERYRLIVHPLQKQVRKVTIRQSIIHIIIIWCACTVLSGVSVLFIFLIPGPNGSDLCIFQAKEELALAILALMLLLSQFIPMVFFVISYCLVIKKLRQDSSVEPRDRSIATRNRARRNRRAVRILVVEVWAYVICVMPFLIMNITEVARNKVFLGPFTTQSLVMYCALVLHTTINPSVHFVLNLEFRQELRDMCLTGWRALRRMKKTVVPMPLSSSSQPRILPRLTARMDQGPRKNRDKQKQNGDVDELTADVFEEAMAEIQLFQGGKGSAWEKSESRLEAEQRERSSNALWE</sequence>
<dbReference type="GO" id="GO:0004930">
    <property type="term" value="F:G protein-coupled receptor activity"/>
    <property type="evidence" value="ECO:0000318"/>
    <property type="project" value="GO_Central"/>
</dbReference>
<keyword evidence="5 10" id="KW-0472">Membrane</keyword>
<keyword evidence="13" id="KW-1185">Reference proteome</keyword>
<keyword evidence="3 10" id="KW-1133">Transmembrane helix</keyword>